<protein>
    <submittedName>
        <fullName evidence="2">Putative group II intron reverse transcriptase/maturase</fullName>
    </submittedName>
</protein>
<dbReference type="InterPro" id="IPR043502">
    <property type="entry name" value="DNA/RNA_pol_sf"/>
</dbReference>
<dbReference type="InterPro" id="IPR051083">
    <property type="entry name" value="GrpII_Intron_Splice-Mob/Def"/>
</dbReference>
<keyword evidence="2" id="KW-0548">Nucleotidyltransferase</keyword>
<sequence>MTSKQVFAEKWKKLPWKSFEKNLFRLQHRIYKANQDDDPNRVYRLQCLIIGSPCARYLAVRQVSQLNLEKKTAGIDGISSLSPKQRLELADELKNLKNWKHSDLKRVYIPNGEPLGIPTLRDRAMQCLIKYSLEPVYESIASRGSYGFRPGRSTWDVQTNIFLNLQSTSNGYNKSILELDIEKCFDKIDHHKFMANINLPKQAKKFVWSALRAGVLKERTTEGTPHPQGVSPLLCNIALHGIEDLWNERISKNRINQRGLRYADDLIYFIKPNEDATLLRDKVDKFLKDRGLNVKENKTKLVKATEGFDFLGWHFKVKAGNNKFVSYPTSKSRTQLTNKIKTTMKDTRFTLDQRLSKVKVIYSGWWNYNKYCDMRQIDLWSIQKWSDKYIKGHSNMSRNKRTDALKSIFNGHKFKVNAHVSVAGNKSPYDNNWLYWAKRNCKKYTGPLLRTARKQKYICLHCSLQSR</sequence>
<dbReference type="PANTHER" id="PTHR34047">
    <property type="entry name" value="NUCLEAR INTRON MATURASE 1, MITOCHONDRIAL-RELATED"/>
    <property type="match status" value="1"/>
</dbReference>
<evidence type="ECO:0000259" key="1">
    <source>
        <dbReference type="PROSITE" id="PS50878"/>
    </source>
</evidence>
<gene>
    <name evidence="2" type="primary">orf3</name>
</gene>
<dbReference type="CDD" id="cd01651">
    <property type="entry name" value="RT_G2_intron"/>
    <property type="match status" value="1"/>
</dbReference>
<keyword evidence="2" id="KW-0934">Plastid</keyword>
<organism evidence="2">
    <name type="scientific">Ulva australis</name>
    <dbReference type="NCBI Taxonomy" id="111616"/>
    <lineage>
        <taxon>Eukaryota</taxon>
        <taxon>Viridiplantae</taxon>
        <taxon>Chlorophyta</taxon>
        <taxon>core chlorophytes</taxon>
        <taxon>Ulvophyceae</taxon>
        <taxon>OUU clade</taxon>
        <taxon>Ulvales</taxon>
        <taxon>Ulvaceae</taxon>
        <taxon>Ulva</taxon>
    </lineage>
</organism>
<name>A0A6J4AZT0_9CHLO</name>
<dbReference type="PANTHER" id="PTHR34047:SF8">
    <property type="entry name" value="PROTEIN YKFC"/>
    <property type="match status" value="1"/>
</dbReference>
<dbReference type="SUPFAM" id="SSF56672">
    <property type="entry name" value="DNA/RNA polymerases"/>
    <property type="match status" value="1"/>
</dbReference>
<dbReference type="InterPro" id="IPR025960">
    <property type="entry name" value="RVT_N"/>
</dbReference>
<dbReference type="AlphaFoldDB" id="A0A6J4AZT0"/>
<dbReference type="EMBL" id="LC507117">
    <property type="protein sequence ID" value="BBO58665.1"/>
    <property type="molecule type" value="Genomic_DNA"/>
</dbReference>
<feature type="domain" description="Reverse transcriptase" evidence="1">
    <location>
        <begin position="1"/>
        <end position="315"/>
    </location>
</feature>
<dbReference type="Pfam" id="PF13655">
    <property type="entry name" value="RVT_N"/>
    <property type="match status" value="1"/>
</dbReference>
<dbReference type="PROSITE" id="PS50878">
    <property type="entry name" value="RT_POL"/>
    <property type="match status" value="1"/>
</dbReference>
<keyword evidence="2" id="KW-0695">RNA-directed DNA polymerase</keyword>
<dbReference type="GO" id="GO:0003964">
    <property type="term" value="F:RNA-directed DNA polymerase activity"/>
    <property type="evidence" value="ECO:0007669"/>
    <property type="project" value="UniProtKB-KW"/>
</dbReference>
<evidence type="ECO:0000313" key="2">
    <source>
        <dbReference type="EMBL" id="BBO58665.1"/>
    </source>
</evidence>
<reference evidence="2" key="1">
    <citation type="submission" date="2019-10" db="EMBL/GenBank/DDBJ databases">
        <title>Construction of genomic marker sets based on the chloroplast genome of a green alga, Ulva pertusa (=Ulva australis), leading to simple detection of Ulva species (=Ulva australis), which lead to simple detection of the Ulva species.</title>
        <authorList>
            <person name="Mitsuhashi C."/>
            <person name="Teramura H."/>
            <person name="Shimada H."/>
        </authorList>
    </citation>
    <scope>NUCLEOTIDE SEQUENCE</scope>
</reference>
<dbReference type="InterPro" id="IPR000477">
    <property type="entry name" value="RT_dom"/>
</dbReference>
<keyword evidence="2" id="KW-0808">Transferase</keyword>
<keyword evidence="2" id="KW-0150">Chloroplast</keyword>
<dbReference type="Pfam" id="PF00078">
    <property type="entry name" value="RVT_1"/>
    <property type="match status" value="1"/>
</dbReference>
<proteinExistence type="predicted"/>
<geneLocation type="chloroplast" evidence="2"/>
<accession>A0A6J4AZT0</accession>